<evidence type="ECO:0000313" key="3">
    <source>
        <dbReference type="Proteomes" id="UP000176634"/>
    </source>
</evidence>
<proteinExistence type="predicted"/>
<organism evidence="2 3">
    <name type="scientific">Candidatus Magasanikbacteria bacterium RIFOXYD1_FULL_40_23</name>
    <dbReference type="NCBI Taxonomy" id="1798705"/>
    <lineage>
        <taxon>Bacteria</taxon>
        <taxon>Candidatus Magasanikiibacteriota</taxon>
    </lineage>
</organism>
<feature type="chain" id="PRO_5009525997" description="Blue (type 1) copper domain-containing protein" evidence="1">
    <location>
        <begin position="23"/>
        <end position="243"/>
    </location>
</feature>
<sequence length="243" mass="25099">MHRTAVFISGIVASALIIVACAFDPSGEAADDDAEMDAMPMDDDAGTDGGMTIIDAAAEPPNIVEFTVSDDKVRVGETVSLTWTTNASVVVCAATANNGATDFSGSQAANGLVDVVPLFRTTTYTLICFDQSGAVSEPKSVAVRAMRMSVTNATVVSDGNYSIPRGQQVPLVWDGDNTVSTSCGGMSQPSVQGGLSSGAYEVAGSRPQFAPLSSAMHTFTCFDGMGNTTHQASIYIEVIPPPP</sequence>
<dbReference type="AlphaFoldDB" id="A0A1F6PB36"/>
<name>A0A1F6PB36_9BACT</name>
<accession>A0A1F6PB36</accession>
<keyword evidence="1" id="KW-0732">Signal</keyword>
<dbReference type="EMBL" id="MFRA01000001">
    <property type="protein sequence ID" value="OGH93372.1"/>
    <property type="molecule type" value="Genomic_DNA"/>
</dbReference>
<dbReference type="Proteomes" id="UP000176634">
    <property type="component" value="Unassembled WGS sequence"/>
</dbReference>
<evidence type="ECO:0000313" key="2">
    <source>
        <dbReference type="EMBL" id="OGH93372.1"/>
    </source>
</evidence>
<dbReference type="PROSITE" id="PS51257">
    <property type="entry name" value="PROKAR_LIPOPROTEIN"/>
    <property type="match status" value="1"/>
</dbReference>
<evidence type="ECO:0008006" key="4">
    <source>
        <dbReference type="Google" id="ProtNLM"/>
    </source>
</evidence>
<comment type="caution">
    <text evidence="2">The sequence shown here is derived from an EMBL/GenBank/DDBJ whole genome shotgun (WGS) entry which is preliminary data.</text>
</comment>
<protein>
    <recommendedName>
        <fullName evidence="4">Blue (type 1) copper domain-containing protein</fullName>
    </recommendedName>
</protein>
<evidence type="ECO:0000256" key="1">
    <source>
        <dbReference type="SAM" id="SignalP"/>
    </source>
</evidence>
<reference evidence="2 3" key="1">
    <citation type="journal article" date="2016" name="Nat. Commun.">
        <title>Thousands of microbial genomes shed light on interconnected biogeochemical processes in an aquifer system.</title>
        <authorList>
            <person name="Anantharaman K."/>
            <person name="Brown C.T."/>
            <person name="Hug L.A."/>
            <person name="Sharon I."/>
            <person name="Castelle C.J."/>
            <person name="Probst A.J."/>
            <person name="Thomas B.C."/>
            <person name="Singh A."/>
            <person name="Wilkins M.J."/>
            <person name="Karaoz U."/>
            <person name="Brodie E.L."/>
            <person name="Williams K.H."/>
            <person name="Hubbard S.S."/>
            <person name="Banfield J.F."/>
        </authorList>
    </citation>
    <scope>NUCLEOTIDE SEQUENCE [LARGE SCALE GENOMIC DNA]</scope>
</reference>
<feature type="signal peptide" evidence="1">
    <location>
        <begin position="1"/>
        <end position="22"/>
    </location>
</feature>
<gene>
    <name evidence="2" type="ORF">A2563_02060</name>
</gene>